<evidence type="ECO:0000313" key="9">
    <source>
        <dbReference type="EMBL" id="VVE00450.1"/>
    </source>
</evidence>
<feature type="signal peptide" evidence="7">
    <location>
        <begin position="1"/>
        <end position="25"/>
    </location>
</feature>
<evidence type="ECO:0000313" key="10">
    <source>
        <dbReference type="Proteomes" id="UP000396788"/>
    </source>
</evidence>
<name>A0A5E4UQ17_9BURK</name>
<keyword evidence="6" id="KW-0186">Copper</keyword>
<organism evidence="9 10">
    <name type="scientific">Pandoraea cepalis</name>
    <dbReference type="NCBI Taxonomy" id="2508294"/>
    <lineage>
        <taxon>Bacteria</taxon>
        <taxon>Pseudomonadati</taxon>
        <taxon>Pseudomonadota</taxon>
        <taxon>Betaproteobacteria</taxon>
        <taxon>Burkholderiales</taxon>
        <taxon>Burkholderiaceae</taxon>
        <taxon>Pandoraea</taxon>
    </lineage>
</organism>
<dbReference type="GO" id="GO:0005886">
    <property type="term" value="C:plasma membrane"/>
    <property type="evidence" value="ECO:0007669"/>
    <property type="project" value="TreeGrafter"/>
</dbReference>
<dbReference type="PANTHER" id="PTHR34820">
    <property type="entry name" value="INNER MEMBRANE PROTEIN YEBZ"/>
    <property type="match status" value="1"/>
</dbReference>
<keyword evidence="4 7" id="KW-0732">Signal</keyword>
<evidence type="ECO:0000256" key="3">
    <source>
        <dbReference type="ARBA" id="ARBA00022723"/>
    </source>
</evidence>
<accession>A0A5E4UQ17</accession>
<dbReference type="GO" id="GO:0006825">
    <property type="term" value="P:copper ion transport"/>
    <property type="evidence" value="ECO:0007669"/>
    <property type="project" value="InterPro"/>
</dbReference>
<evidence type="ECO:0000256" key="6">
    <source>
        <dbReference type="ARBA" id="ARBA00023008"/>
    </source>
</evidence>
<keyword evidence="3" id="KW-0479">Metal-binding</keyword>
<dbReference type="InterPro" id="IPR014755">
    <property type="entry name" value="Cu-Rt/internalin_Ig-like"/>
</dbReference>
<feature type="chain" id="PRO_5023110213" evidence="7">
    <location>
        <begin position="26"/>
        <end position="128"/>
    </location>
</feature>
<evidence type="ECO:0000256" key="2">
    <source>
        <dbReference type="ARBA" id="ARBA00010509"/>
    </source>
</evidence>
<dbReference type="SUPFAM" id="SSF81296">
    <property type="entry name" value="E set domains"/>
    <property type="match status" value="1"/>
</dbReference>
<evidence type="ECO:0000256" key="5">
    <source>
        <dbReference type="ARBA" id="ARBA00022764"/>
    </source>
</evidence>
<dbReference type="PANTHER" id="PTHR34820:SF4">
    <property type="entry name" value="INNER MEMBRANE PROTEIN YEBZ"/>
    <property type="match status" value="1"/>
</dbReference>
<dbReference type="NCBIfam" id="NF033814">
    <property type="entry name" value="copper_CopC"/>
    <property type="match status" value="1"/>
</dbReference>
<dbReference type="InterPro" id="IPR047685">
    <property type="entry name" value="CopC-like"/>
</dbReference>
<evidence type="ECO:0000256" key="1">
    <source>
        <dbReference type="ARBA" id="ARBA00004418"/>
    </source>
</evidence>
<dbReference type="GO" id="GO:0046688">
    <property type="term" value="P:response to copper ion"/>
    <property type="evidence" value="ECO:0007669"/>
    <property type="project" value="InterPro"/>
</dbReference>
<comment type="subcellular location">
    <subcellularLocation>
        <location evidence="1">Periplasm</location>
    </subcellularLocation>
</comment>
<gene>
    <name evidence="9" type="ORF">PCE31107_02116</name>
</gene>
<dbReference type="GO" id="GO:0042597">
    <property type="term" value="C:periplasmic space"/>
    <property type="evidence" value="ECO:0007669"/>
    <property type="project" value="UniProtKB-SubCell"/>
</dbReference>
<dbReference type="EMBL" id="CABPRY010000003">
    <property type="protein sequence ID" value="VVE00450.1"/>
    <property type="molecule type" value="Genomic_DNA"/>
</dbReference>
<sequence length="128" mass="13474">MNLRHVAARFAVIAATATLASAAYAHPKLLSSTPQENAEGAAPEKIELHFSENLMTQFSGAALVMTGMPGMSSHAPMRVAAKVSGSDDPKVMVIAPSQPLPAGTYRVDWRAISSDTHPVTGKLSFTVK</sequence>
<reference evidence="9 10" key="1">
    <citation type="submission" date="2019-08" db="EMBL/GenBank/DDBJ databases">
        <authorList>
            <person name="Peeters C."/>
        </authorList>
    </citation>
    <scope>NUCLEOTIDE SEQUENCE [LARGE SCALE GENOMIC DNA]</scope>
    <source>
        <strain evidence="9 10">LMG 31107</strain>
    </source>
</reference>
<dbReference type="InterPro" id="IPR032694">
    <property type="entry name" value="CopC/D"/>
</dbReference>
<proteinExistence type="inferred from homology"/>
<dbReference type="InterPro" id="IPR007348">
    <property type="entry name" value="CopC_dom"/>
</dbReference>
<dbReference type="InterPro" id="IPR014756">
    <property type="entry name" value="Ig_E-set"/>
</dbReference>
<feature type="domain" description="CopC" evidence="8">
    <location>
        <begin position="26"/>
        <end position="127"/>
    </location>
</feature>
<dbReference type="GO" id="GO:0005507">
    <property type="term" value="F:copper ion binding"/>
    <property type="evidence" value="ECO:0007669"/>
    <property type="project" value="InterPro"/>
</dbReference>
<evidence type="ECO:0000256" key="7">
    <source>
        <dbReference type="SAM" id="SignalP"/>
    </source>
</evidence>
<dbReference type="Pfam" id="PF04234">
    <property type="entry name" value="CopC"/>
    <property type="match status" value="1"/>
</dbReference>
<dbReference type="Proteomes" id="UP000396788">
    <property type="component" value="Unassembled WGS sequence"/>
</dbReference>
<evidence type="ECO:0000256" key="4">
    <source>
        <dbReference type="ARBA" id="ARBA00022729"/>
    </source>
</evidence>
<evidence type="ECO:0000259" key="8">
    <source>
        <dbReference type="Pfam" id="PF04234"/>
    </source>
</evidence>
<keyword evidence="5" id="KW-0574">Periplasm</keyword>
<dbReference type="RefSeq" id="WP_130025989.1">
    <property type="nucleotide sequence ID" value="NZ_CABPRY010000003.1"/>
</dbReference>
<dbReference type="AlphaFoldDB" id="A0A5E4UQ17"/>
<dbReference type="Gene3D" id="2.60.40.1220">
    <property type="match status" value="1"/>
</dbReference>
<comment type="similarity">
    <text evidence="2">Belongs to the CopC family.</text>
</comment>
<protein>
    <submittedName>
        <fullName evidence="9">Copper resistance protein CopC</fullName>
    </submittedName>
</protein>